<dbReference type="AlphaFoldDB" id="A0A1M7ZY58"/>
<dbReference type="SUPFAM" id="SSF55008">
    <property type="entry name" value="HMA, heavy metal-associated domain"/>
    <property type="match status" value="1"/>
</dbReference>
<dbReference type="PROSITE" id="PS50846">
    <property type="entry name" value="HMA_2"/>
    <property type="match status" value="1"/>
</dbReference>
<dbReference type="CDD" id="cd00371">
    <property type="entry name" value="HMA"/>
    <property type="match status" value="1"/>
</dbReference>
<dbReference type="InterPro" id="IPR036163">
    <property type="entry name" value="HMA_dom_sf"/>
</dbReference>
<reference evidence="3" key="1">
    <citation type="submission" date="2016-12" db="EMBL/GenBank/DDBJ databases">
        <authorList>
            <person name="Varghese N."/>
            <person name="Submissions S."/>
        </authorList>
    </citation>
    <scope>NUCLEOTIDE SEQUENCE [LARGE SCALE GENOMIC DNA]</scope>
    <source>
        <strain evidence="3">DSM 18830</strain>
    </source>
</reference>
<proteinExistence type="predicted"/>
<dbReference type="Gene3D" id="3.30.70.100">
    <property type="match status" value="1"/>
</dbReference>
<dbReference type="OrthoDB" id="677920at2"/>
<dbReference type="InterPro" id="IPR006121">
    <property type="entry name" value="HMA_dom"/>
</dbReference>
<feature type="domain" description="HMA" evidence="1">
    <location>
        <begin position="3"/>
        <end position="69"/>
    </location>
</feature>
<sequence>MKNNILKFKTNINCMGCVAKVTPELNQLTEIENWEVDIQNKEKILTVTASSEKEVEIVQAVEKAGFRIEKINS</sequence>
<dbReference type="RefSeq" id="WP_073584244.1">
    <property type="nucleotide sequence ID" value="NZ_CBCSEA010000024.1"/>
</dbReference>
<protein>
    <submittedName>
        <fullName evidence="2">Copper chaperone</fullName>
    </submittedName>
</protein>
<dbReference type="GO" id="GO:0046872">
    <property type="term" value="F:metal ion binding"/>
    <property type="evidence" value="ECO:0007669"/>
    <property type="project" value="InterPro"/>
</dbReference>
<keyword evidence="3" id="KW-1185">Reference proteome</keyword>
<organism evidence="2 3">
    <name type="scientific">Flavobacterium cucumis</name>
    <dbReference type="NCBI Taxonomy" id="416016"/>
    <lineage>
        <taxon>Bacteria</taxon>
        <taxon>Pseudomonadati</taxon>
        <taxon>Bacteroidota</taxon>
        <taxon>Flavobacteriia</taxon>
        <taxon>Flavobacteriales</taxon>
        <taxon>Flavobacteriaceae</taxon>
        <taxon>Flavobacterium</taxon>
    </lineage>
</organism>
<gene>
    <name evidence="2" type="ORF">SAMN05443547_2136</name>
</gene>
<name>A0A1M7ZY58_9FLAO</name>
<dbReference type="EMBL" id="FRYK01000004">
    <property type="protein sequence ID" value="SHO73763.1"/>
    <property type="molecule type" value="Genomic_DNA"/>
</dbReference>
<dbReference type="STRING" id="416016.SAMN05443547_2136"/>
<dbReference type="Pfam" id="PF00403">
    <property type="entry name" value="HMA"/>
    <property type="match status" value="1"/>
</dbReference>
<evidence type="ECO:0000259" key="1">
    <source>
        <dbReference type="PROSITE" id="PS50846"/>
    </source>
</evidence>
<accession>A0A1M7ZY58</accession>
<evidence type="ECO:0000313" key="2">
    <source>
        <dbReference type="EMBL" id="SHO73763.1"/>
    </source>
</evidence>
<evidence type="ECO:0000313" key="3">
    <source>
        <dbReference type="Proteomes" id="UP000184611"/>
    </source>
</evidence>
<dbReference type="Proteomes" id="UP000184611">
    <property type="component" value="Unassembled WGS sequence"/>
</dbReference>